<evidence type="ECO:0000256" key="5">
    <source>
        <dbReference type="ARBA" id="ARBA00023315"/>
    </source>
</evidence>
<evidence type="ECO:0000256" key="10">
    <source>
        <dbReference type="ARBA" id="ARBA00047785"/>
    </source>
</evidence>
<dbReference type="RefSeq" id="WP_167683292.1">
    <property type="nucleotide sequence ID" value="NZ_QHLQ01000005.1"/>
</dbReference>
<comment type="function">
    <text evidence="9">Catalyzes the first step in the biosynthesis of ornithine lipids, which are phosphorus-free membrane lipids. Catalyzes the 3-hydroxyacyl-acyl carrier protein-dependent acylation of ornithine to form lyso-ornithine lipid (LOL).</text>
</comment>
<evidence type="ECO:0000256" key="4">
    <source>
        <dbReference type="ARBA" id="ARBA00023098"/>
    </source>
</evidence>
<evidence type="ECO:0000256" key="1">
    <source>
        <dbReference type="ARBA" id="ARBA00005189"/>
    </source>
</evidence>
<evidence type="ECO:0000313" key="12">
    <source>
        <dbReference type="Proteomes" id="UP001429564"/>
    </source>
</evidence>
<keyword evidence="2" id="KW-0444">Lipid biosynthesis</keyword>
<evidence type="ECO:0000256" key="2">
    <source>
        <dbReference type="ARBA" id="ARBA00022516"/>
    </source>
</evidence>
<keyword evidence="3" id="KW-0808">Transferase</keyword>
<evidence type="ECO:0000256" key="3">
    <source>
        <dbReference type="ARBA" id="ARBA00022679"/>
    </source>
</evidence>
<reference evidence="11 12" key="1">
    <citation type="submission" date="2018-05" db="EMBL/GenBank/DDBJ databases">
        <authorList>
            <person name="Zhang Y.-J."/>
        </authorList>
    </citation>
    <scope>NUCLEOTIDE SEQUENCE [LARGE SCALE GENOMIC DNA]</scope>
    <source>
        <strain evidence="11 12">CY04</strain>
    </source>
</reference>
<comment type="catalytic activity">
    <reaction evidence="10">
        <text>a (3R)-hydroxyacyl-[ACP] + L-ornithine = a lyso-ornithine lipid + holo-[ACP] + H(+)</text>
        <dbReference type="Rhea" id="RHEA:20633"/>
        <dbReference type="Rhea" id="RHEA-COMP:9685"/>
        <dbReference type="Rhea" id="RHEA-COMP:9945"/>
        <dbReference type="ChEBI" id="CHEBI:15378"/>
        <dbReference type="ChEBI" id="CHEBI:46911"/>
        <dbReference type="ChEBI" id="CHEBI:64479"/>
        <dbReference type="ChEBI" id="CHEBI:78827"/>
        <dbReference type="ChEBI" id="CHEBI:138482"/>
        <dbReference type="EC" id="2.3.2.30"/>
    </reaction>
    <physiologicalReaction direction="left-to-right" evidence="10">
        <dbReference type="Rhea" id="RHEA:20634"/>
    </physiologicalReaction>
</comment>
<organism evidence="11 12">
    <name type="scientific">Parasedimentitalea denitrificans</name>
    <dbReference type="NCBI Taxonomy" id="2211118"/>
    <lineage>
        <taxon>Bacteria</taxon>
        <taxon>Pseudomonadati</taxon>
        <taxon>Pseudomonadota</taxon>
        <taxon>Alphaproteobacteria</taxon>
        <taxon>Rhodobacterales</taxon>
        <taxon>Paracoccaceae</taxon>
        <taxon>Parasedimentitalea</taxon>
    </lineage>
</organism>
<comment type="similarity">
    <text evidence="6">Belongs to the acetyltransferase family. OlsB subfamily.</text>
</comment>
<comment type="pathway">
    <text evidence="1">Lipid metabolism.</text>
</comment>
<dbReference type="Proteomes" id="UP001429564">
    <property type="component" value="Unassembled WGS sequence"/>
</dbReference>
<gene>
    <name evidence="11" type="ORF">DL239_06975</name>
</gene>
<comment type="caution">
    <text evidence="11">The sequence shown here is derived from an EMBL/GenBank/DDBJ whole genome shotgun (WGS) entry which is preliminary data.</text>
</comment>
<dbReference type="EMBL" id="QHLQ01000005">
    <property type="protein sequence ID" value="NIZ60714.1"/>
    <property type="molecule type" value="Genomic_DNA"/>
</dbReference>
<keyword evidence="5 11" id="KW-0012">Acyltransferase</keyword>
<accession>A0ABX0W4Z5</accession>
<keyword evidence="4" id="KW-0443">Lipid metabolism</keyword>
<dbReference type="SUPFAM" id="SSF55729">
    <property type="entry name" value="Acyl-CoA N-acyltransferases (Nat)"/>
    <property type="match status" value="1"/>
</dbReference>
<dbReference type="InterPro" id="IPR016181">
    <property type="entry name" value="Acyl_CoA_acyltransferase"/>
</dbReference>
<evidence type="ECO:0000256" key="7">
    <source>
        <dbReference type="ARBA" id="ARBA00039058"/>
    </source>
</evidence>
<evidence type="ECO:0000256" key="9">
    <source>
        <dbReference type="ARBA" id="ARBA00045724"/>
    </source>
</evidence>
<protein>
    <recommendedName>
        <fullName evidence="8">L-ornithine N(alpha)-acyltransferase</fullName>
        <ecNumber evidence="7">2.3.2.30</ecNumber>
    </recommendedName>
</protein>
<dbReference type="GO" id="GO:0016746">
    <property type="term" value="F:acyltransferase activity"/>
    <property type="evidence" value="ECO:0007669"/>
    <property type="project" value="UniProtKB-KW"/>
</dbReference>
<evidence type="ECO:0000313" key="11">
    <source>
        <dbReference type="EMBL" id="NIZ60714.1"/>
    </source>
</evidence>
<name>A0ABX0W4Z5_9RHOB</name>
<evidence type="ECO:0000256" key="6">
    <source>
        <dbReference type="ARBA" id="ARBA00038095"/>
    </source>
</evidence>
<dbReference type="EC" id="2.3.2.30" evidence="7"/>
<proteinExistence type="inferred from homology"/>
<evidence type="ECO:0000256" key="8">
    <source>
        <dbReference type="ARBA" id="ARBA00039866"/>
    </source>
</evidence>
<dbReference type="Gene3D" id="3.40.630.30">
    <property type="match status" value="1"/>
</dbReference>
<dbReference type="Pfam" id="PF13444">
    <property type="entry name" value="Acetyltransf_5"/>
    <property type="match status" value="1"/>
</dbReference>
<dbReference type="PANTHER" id="PTHR37323:SF1">
    <property type="entry name" value="L-ORNITHINE N(ALPHA)-ACYLTRANSFERASE"/>
    <property type="match status" value="1"/>
</dbReference>
<dbReference type="InterPro" id="IPR052351">
    <property type="entry name" value="Ornithine_N-alpha-AT"/>
</dbReference>
<dbReference type="PANTHER" id="PTHR37323">
    <property type="entry name" value="GCN5-RELATED N-ACETYLTRANSFERASE"/>
    <property type="match status" value="1"/>
</dbReference>
<sequence>MSQRAEILRKGNYRVRFAHGQIDLAATQALRTRCFGTAEMDLDPFDALCDHVLIEDLRSREVVCSFRVLELGDGGQISASYSGQFYDLSRLAEYPHPMIEVGRFCSHPEWSDPDILRLAWLALTRIVEDRSVQMLFGCSSFAGTEVERHLDAFAVLQQRYLAPEHWRPQAKAADLFWFDDLQCRKTDGAKGMLNVPPLLRSYLMMGGWVSDHAVIDVELNTLHVFTGLEVAAIPASRQRLLRGLAG</sequence>
<keyword evidence="12" id="KW-1185">Reference proteome</keyword>